<accession>A0A437JC04</accession>
<name>A0A437JC04_9SPHN</name>
<proteinExistence type="predicted"/>
<dbReference type="Proteomes" id="UP000282977">
    <property type="component" value="Unassembled WGS sequence"/>
</dbReference>
<comment type="caution">
    <text evidence="1">The sequence shown here is derived from an EMBL/GenBank/DDBJ whole genome shotgun (WGS) entry which is preliminary data.</text>
</comment>
<dbReference type="InterPro" id="IPR006427">
    <property type="entry name" value="Portal_HK97"/>
</dbReference>
<dbReference type="RefSeq" id="WP_127688973.1">
    <property type="nucleotide sequence ID" value="NZ_RZUL01000001.1"/>
</dbReference>
<reference evidence="1 2" key="1">
    <citation type="submission" date="2019-01" db="EMBL/GenBank/DDBJ databases">
        <authorList>
            <person name="Chen W.-M."/>
        </authorList>
    </citation>
    <scope>NUCLEOTIDE SEQUENCE [LARGE SCALE GENOMIC DNA]</scope>
    <source>
        <strain evidence="1 2">TLA-22</strain>
    </source>
</reference>
<dbReference type="Pfam" id="PF04860">
    <property type="entry name" value="Phage_portal"/>
    <property type="match status" value="1"/>
</dbReference>
<keyword evidence="2" id="KW-1185">Reference proteome</keyword>
<dbReference type="AlphaFoldDB" id="A0A437JC04"/>
<dbReference type="InterPro" id="IPR006944">
    <property type="entry name" value="Phage/GTA_portal"/>
</dbReference>
<dbReference type="OrthoDB" id="7592047at2"/>
<dbReference type="NCBIfam" id="TIGR01537">
    <property type="entry name" value="portal_HK97"/>
    <property type="match status" value="1"/>
</dbReference>
<sequence>MKWFGFKAAQAIARPFFARPFGGGWGGGAVTPLGDWPASYEAQVRAGVIGNPVAQRAVRLVCESVGSVQVLASGGGADASTDALPLPAQAQPDAAEGPSAVQASARLSAQSSARASAQAAALALIDRRSGGQRLIETLAMHLLLHGNGYVQIACDADGMPAELFALRPERVSVEADTRGWPMAYRYRVGDHVTRLWSEDAAGRIAIIHLKSAHPLDDHYGLGCAGAAAGAVAIHNAATLWNKALLDNAARPSGALVHDPGADGVPLSPDQFDRLKAELESAFQGAGNAGRPMLLEGGLKWQSMSLTPADMDFVGLKSAAAREIALAFGVPPMLIGLPGDNAYANYREANKALWRQSVLPMAAMILGGIAQGLSGWWPGLVLRVDMDAVPALADERSALWERVAAADFLSGEEKRAMLGIGVGGRRRLPSCP</sequence>
<protein>
    <submittedName>
        <fullName evidence="1">Phage portal protein</fullName>
    </submittedName>
</protein>
<evidence type="ECO:0000313" key="2">
    <source>
        <dbReference type="Proteomes" id="UP000282977"/>
    </source>
</evidence>
<organism evidence="1 2">
    <name type="scientific">Sphingobium algorifonticola</name>
    <dbReference type="NCBI Taxonomy" id="2008318"/>
    <lineage>
        <taxon>Bacteria</taxon>
        <taxon>Pseudomonadati</taxon>
        <taxon>Pseudomonadota</taxon>
        <taxon>Alphaproteobacteria</taxon>
        <taxon>Sphingomonadales</taxon>
        <taxon>Sphingomonadaceae</taxon>
        <taxon>Sphingobium</taxon>
    </lineage>
</organism>
<gene>
    <name evidence="1" type="ORF">ENE74_02065</name>
</gene>
<dbReference type="EMBL" id="RZUL01000001">
    <property type="protein sequence ID" value="RVT43437.1"/>
    <property type="molecule type" value="Genomic_DNA"/>
</dbReference>
<evidence type="ECO:0000313" key="1">
    <source>
        <dbReference type="EMBL" id="RVT43437.1"/>
    </source>
</evidence>